<evidence type="ECO:0000313" key="2">
    <source>
        <dbReference type="Ensembl" id="ENSMFAP00000020311.2"/>
    </source>
</evidence>
<protein>
    <submittedName>
        <fullName evidence="2">Uncharacterized protein</fullName>
    </submittedName>
</protein>
<dbReference type="VEuPathDB" id="HostDB:ENSMFAG00000033126"/>
<keyword evidence="1" id="KW-0732">Signal</keyword>
<accession>A0A2K5V6I7</accession>
<reference evidence="2 3" key="1">
    <citation type="submission" date="2013-03" db="EMBL/GenBank/DDBJ databases">
        <authorList>
            <person name="Warren W."/>
            <person name="Wilson R.K."/>
        </authorList>
    </citation>
    <scope>NUCLEOTIDE SEQUENCE</scope>
</reference>
<feature type="chain" id="PRO_5030051343" evidence="1">
    <location>
        <begin position="24"/>
        <end position="67"/>
    </location>
</feature>
<keyword evidence="3" id="KW-1185">Reference proteome</keyword>
<reference evidence="2" key="2">
    <citation type="submission" date="2025-08" db="UniProtKB">
        <authorList>
            <consortium name="Ensembl"/>
        </authorList>
    </citation>
    <scope>IDENTIFICATION</scope>
</reference>
<organism evidence="2 3">
    <name type="scientific">Macaca fascicularis</name>
    <name type="common">Crab-eating macaque</name>
    <name type="synonym">Cynomolgus monkey</name>
    <dbReference type="NCBI Taxonomy" id="9541"/>
    <lineage>
        <taxon>Eukaryota</taxon>
        <taxon>Metazoa</taxon>
        <taxon>Chordata</taxon>
        <taxon>Craniata</taxon>
        <taxon>Vertebrata</taxon>
        <taxon>Euteleostomi</taxon>
        <taxon>Mammalia</taxon>
        <taxon>Eutheria</taxon>
        <taxon>Euarchontoglires</taxon>
        <taxon>Primates</taxon>
        <taxon>Haplorrhini</taxon>
        <taxon>Catarrhini</taxon>
        <taxon>Cercopithecidae</taxon>
        <taxon>Cercopithecinae</taxon>
        <taxon>Macaca</taxon>
    </lineage>
</organism>
<sequence length="67" mass="7465">MKLRVTVLSLLALAAAFCSPALSAPTNSSGWKLGVWFQHCPRKDPMHQSPTWTMVRQWKMPTPGKGK</sequence>
<proteinExistence type="predicted"/>
<evidence type="ECO:0000256" key="1">
    <source>
        <dbReference type="SAM" id="SignalP"/>
    </source>
</evidence>
<reference evidence="2" key="3">
    <citation type="submission" date="2025-09" db="UniProtKB">
        <authorList>
            <consortium name="Ensembl"/>
        </authorList>
    </citation>
    <scope>IDENTIFICATION</scope>
</reference>
<dbReference type="AlphaFoldDB" id="A0A2K5V6I7"/>
<name>A0A2K5V6I7_MACFA</name>
<dbReference type="GeneTree" id="ENSGT01100000263482"/>
<feature type="signal peptide" evidence="1">
    <location>
        <begin position="1"/>
        <end position="23"/>
    </location>
</feature>
<dbReference type="Proteomes" id="UP000233100">
    <property type="component" value="Chromosome 16"/>
</dbReference>
<evidence type="ECO:0000313" key="3">
    <source>
        <dbReference type="Proteomes" id="UP000233100"/>
    </source>
</evidence>
<dbReference type="Ensembl" id="ENSMFAT00000070868.2">
    <property type="protein sequence ID" value="ENSMFAP00000020311.2"/>
    <property type="gene ID" value="ENSMFAG00000047776.1"/>
</dbReference>